<reference evidence="9 10" key="1">
    <citation type="journal article" date="2018" name="Mol. Ecol.">
        <title>The obligate alkalophilic soda-lake fungus Sodiomyces alkalinus has shifted to a protein diet.</title>
        <authorList>
            <person name="Grum-Grzhimaylo A.A."/>
            <person name="Falkoski D.L."/>
            <person name="van den Heuvel J."/>
            <person name="Valero-Jimenez C.A."/>
            <person name="Min B."/>
            <person name="Choi I.G."/>
            <person name="Lipzen A."/>
            <person name="Daum C.G."/>
            <person name="Aanen D.K."/>
            <person name="Tsang A."/>
            <person name="Henrissat B."/>
            <person name="Bilanenko E.N."/>
            <person name="de Vries R.P."/>
            <person name="van Kan J.A.L."/>
            <person name="Grigoriev I.V."/>
            <person name="Debets A.J.M."/>
        </authorList>
    </citation>
    <scope>NUCLEOTIDE SEQUENCE [LARGE SCALE GENOMIC DNA]</scope>
    <source>
        <strain evidence="9 10">F11</strain>
    </source>
</reference>
<evidence type="ECO:0000256" key="7">
    <source>
        <dbReference type="PIRSR" id="PIRSR600101-2"/>
    </source>
</evidence>
<protein>
    <recommendedName>
        <fullName evidence="8">Glutathione hydrolase</fullName>
        <ecNumber evidence="8">2.3.2.2</ecNumber>
        <ecNumber evidence="8">3.4.19.13</ecNumber>
    </recommendedName>
    <alternativeName>
        <fullName evidence="8">Gamma-glutamyltransferase</fullName>
    </alternativeName>
    <alternativeName>
        <fullName evidence="8">Gamma-glutamyltranspeptidase</fullName>
    </alternativeName>
</protein>
<feature type="binding site" evidence="7">
    <location>
        <begin position="394"/>
        <end position="396"/>
    </location>
    <ligand>
        <name>L-glutamate</name>
        <dbReference type="ChEBI" id="CHEBI:29985"/>
    </ligand>
</feature>
<dbReference type="Gene3D" id="1.10.246.130">
    <property type="match status" value="1"/>
</dbReference>
<keyword evidence="8" id="KW-0808">Transferase</keyword>
<dbReference type="GeneID" id="39581107"/>
<name>A0A3N2QA19_SODAK</name>
<sequence>MGWNHRPSAIQDIDILGGPVRKNGAVVSENIECSRIGRDLMALGGNAIDAIVGTQLCVGVTAMYHSGIGGGGFAVVRDSEGNYEVVDFRESAPAAASEDMFNNNADASISGGLAVGVPGELKGLEYMHKKYGSLPWDRVVMPASHLAKRGITINADMDRYMKAAIESAGRNFLVEDPEWAEEFAPNGTLLGLGDTIYLNRYAATLKTIAIEGADAFYTGSLAASFVRTVQETGGIMTLDDMRSYRVESREPLLTTFRNFTLISAGVPASGAVCLNTLKILEQFDDHAAADTNLTTHRFDEASRFAYGARSLLGDPSFVAGMPAYERRLLSAAEAKAIRARIRDDATLPVEHYDPDRRHGSDLPHPHYYTTPGFGTSHVAAVGAASGLAATLTSTVNLLFGALRIDPRTGVVLNNEMNDFSIPGVRNAFGFEPSPANFIRPRKRPLSSSSPVLVEDAHGTLRMAIGAAGGSRIISATAQVIWRVLEQGWSLPDAMRAPRLHDQLMPNRVMLEYSFDNATAASLHEKGHNITWVPEGLSAVQAIRVLDHGVFEAVGEPRQRHSGGLTR</sequence>
<organism evidence="9 10">
    <name type="scientific">Sodiomyces alkalinus (strain CBS 110278 / VKM F-3762 / F11)</name>
    <name type="common">Alkaliphilic filamentous fungus</name>
    <dbReference type="NCBI Taxonomy" id="1314773"/>
    <lineage>
        <taxon>Eukaryota</taxon>
        <taxon>Fungi</taxon>
        <taxon>Dikarya</taxon>
        <taxon>Ascomycota</taxon>
        <taxon>Pezizomycotina</taxon>
        <taxon>Sordariomycetes</taxon>
        <taxon>Hypocreomycetidae</taxon>
        <taxon>Glomerellales</taxon>
        <taxon>Plectosphaerellaceae</taxon>
        <taxon>Sodiomyces</taxon>
    </lineage>
</organism>
<comment type="catalytic activity">
    <reaction evidence="1 8">
        <text>an S-substituted glutathione + H2O = an S-substituted L-cysteinylglycine + L-glutamate</text>
        <dbReference type="Rhea" id="RHEA:59468"/>
        <dbReference type="ChEBI" id="CHEBI:15377"/>
        <dbReference type="ChEBI" id="CHEBI:29985"/>
        <dbReference type="ChEBI" id="CHEBI:90779"/>
        <dbReference type="ChEBI" id="CHEBI:143103"/>
        <dbReference type="EC" id="3.4.19.13"/>
    </reaction>
</comment>
<dbReference type="SUPFAM" id="SSF56235">
    <property type="entry name" value="N-terminal nucleophile aminohydrolases (Ntn hydrolases)"/>
    <property type="match status" value="1"/>
</dbReference>
<comment type="function">
    <text evidence="8">Cleaves the gamma-glutamyl peptide bond of glutathione and glutathione conjugates.</text>
</comment>
<feature type="binding site" evidence="7">
    <location>
        <begin position="446"/>
        <end position="447"/>
    </location>
    <ligand>
        <name>L-glutamate</name>
        <dbReference type="ChEBI" id="CHEBI:29985"/>
    </ligand>
</feature>
<dbReference type="FunFam" id="3.60.20.40:FF:000001">
    <property type="entry name" value="Gamma-glutamyltranspeptidase 1"/>
    <property type="match status" value="1"/>
</dbReference>
<dbReference type="PANTHER" id="PTHR11686:SF62">
    <property type="entry name" value="GLUTATHIONE HYDROLASE"/>
    <property type="match status" value="1"/>
</dbReference>
<feature type="binding site" evidence="7">
    <location>
        <position position="418"/>
    </location>
    <ligand>
        <name>L-glutamate</name>
        <dbReference type="ChEBI" id="CHEBI:29985"/>
    </ligand>
</feature>
<evidence type="ECO:0000256" key="5">
    <source>
        <dbReference type="ARBA" id="ARBA00047417"/>
    </source>
</evidence>
<dbReference type="NCBIfam" id="TIGR00066">
    <property type="entry name" value="g_glut_trans"/>
    <property type="match status" value="1"/>
</dbReference>
<comment type="catalytic activity">
    <reaction evidence="2 8">
        <text>glutathione + H2O = L-cysteinylglycine + L-glutamate</text>
        <dbReference type="Rhea" id="RHEA:28807"/>
        <dbReference type="ChEBI" id="CHEBI:15377"/>
        <dbReference type="ChEBI" id="CHEBI:29985"/>
        <dbReference type="ChEBI" id="CHEBI:57925"/>
        <dbReference type="ChEBI" id="CHEBI:61694"/>
        <dbReference type="EC" id="3.4.19.13"/>
    </reaction>
</comment>
<feature type="binding site" evidence="7">
    <location>
        <position position="89"/>
    </location>
    <ligand>
        <name>L-glutamate</name>
        <dbReference type="ChEBI" id="CHEBI:29985"/>
    </ligand>
</feature>
<proteinExistence type="inferred from homology"/>
<comment type="catalytic activity">
    <reaction evidence="5 8">
        <text>an N-terminal (5-L-glutamyl)-[peptide] + an alpha-amino acid = 5-L-glutamyl amino acid + an N-terminal L-alpha-aminoacyl-[peptide]</text>
        <dbReference type="Rhea" id="RHEA:23904"/>
        <dbReference type="Rhea" id="RHEA-COMP:9780"/>
        <dbReference type="Rhea" id="RHEA-COMP:9795"/>
        <dbReference type="ChEBI" id="CHEBI:77644"/>
        <dbReference type="ChEBI" id="CHEBI:78597"/>
        <dbReference type="ChEBI" id="CHEBI:78599"/>
        <dbReference type="ChEBI" id="CHEBI:78608"/>
        <dbReference type="EC" id="2.3.2.2"/>
    </reaction>
</comment>
<evidence type="ECO:0000256" key="2">
    <source>
        <dbReference type="ARBA" id="ARBA00001089"/>
    </source>
</evidence>
<comment type="similarity">
    <text evidence="4">Belongs to the gamma-glutamyltransferase family.</text>
</comment>
<keyword evidence="8" id="KW-0012">Acyltransferase</keyword>
<dbReference type="Gene3D" id="3.60.20.40">
    <property type="match status" value="1"/>
</dbReference>
<gene>
    <name evidence="9" type="ORF">SODALDRAFT_336862</name>
</gene>
<evidence type="ECO:0000256" key="1">
    <source>
        <dbReference type="ARBA" id="ARBA00001049"/>
    </source>
</evidence>
<dbReference type="InterPro" id="IPR029055">
    <property type="entry name" value="Ntn_hydrolases_N"/>
</dbReference>
<dbReference type="Proteomes" id="UP000272025">
    <property type="component" value="Unassembled WGS sequence"/>
</dbReference>
<accession>A0A3N2QA19</accession>
<keyword evidence="10" id="KW-1185">Reference proteome</keyword>
<dbReference type="PANTHER" id="PTHR11686">
    <property type="entry name" value="GAMMA GLUTAMYL TRANSPEPTIDASE"/>
    <property type="match status" value="1"/>
</dbReference>
<evidence type="ECO:0000256" key="3">
    <source>
        <dbReference type="ARBA" id="ARBA00005115"/>
    </source>
</evidence>
<dbReference type="GO" id="GO:0103068">
    <property type="term" value="F:leukotriene C4 gamma-glutamyl transferase activity"/>
    <property type="evidence" value="ECO:0007669"/>
    <property type="project" value="UniProtKB-EC"/>
</dbReference>
<dbReference type="GO" id="GO:0006751">
    <property type="term" value="P:glutathione catabolic process"/>
    <property type="evidence" value="ECO:0007669"/>
    <property type="project" value="UniProtKB-UniRule"/>
</dbReference>
<dbReference type="EC" id="2.3.2.2" evidence="8"/>
<dbReference type="InterPro" id="IPR043137">
    <property type="entry name" value="GGT_ssub_C"/>
</dbReference>
<dbReference type="UniPathway" id="UPA00204"/>
<dbReference type="RefSeq" id="XP_028471392.1">
    <property type="nucleotide sequence ID" value="XM_028612629.1"/>
</dbReference>
<dbReference type="OrthoDB" id="1081007at2759"/>
<dbReference type="EMBL" id="ML119051">
    <property type="protein sequence ID" value="ROT43586.1"/>
    <property type="molecule type" value="Genomic_DNA"/>
</dbReference>
<feature type="binding site" evidence="7">
    <location>
        <position position="469"/>
    </location>
    <ligand>
        <name>L-glutamate</name>
        <dbReference type="ChEBI" id="CHEBI:29985"/>
    </ligand>
</feature>
<dbReference type="InterPro" id="IPR000101">
    <property type="entry name" value="GGT_peptidase"/>
</dbReference>
<evidence type="ECO:0000256" key="4">
    <source>
        <dbReference type="ARBA" id="ARBA00009381"/>
    </source>
</evidence>
<dbReference type="Pfam" id="PF01019">
    <property type="entry name" value="G_glu_transpept"/>
    <property type="match status" value="1"/>
</dbReference>
<dbReference type="EC" id="3.4.19.13" evidence="8"/>
<dbReference type="GO" id="GO:0005886">
    <property type="term" value="C:plasma membrane"/>
    <property type="evidence" value="ECO:0007669"/>
    <property type="project" value="TreeGrafter"/>
</dbReference>
<evidence type="ECO:0000256" key="6">
    <source>
        <dbReference type="PIRSR" id="PIRSR600101-1"/>
    </source>
</evidence>
<dbReference type="InterPro" id="IPR043138">
    <property type="entry name" value="GGT_lsub"/>
</dbReference>
<comment type="pathway">
    <text evidence="3 8">Sulfur metabolism; glutathione metabolism.</text>
</comment>
<dbReference type="STRING" id="1314773.A0A3N2QA19"/>
<feature type="active site" description="Nucleophile" evidence="6">
    <location>
        <position position="375"/>
    </location>
</feature>
<dbReference type="AlphaFoldDB" id="A0A3N2QA19"/>
<dbReference type="PRINTS" id="PR01210">
    <property type="entry name" value="GGTRANSPTASE"/>
</dbReference>
<evidence type="ECO:0000256" key="8">
    <source>
        <dbReference type="RuleBase" id="RU368068"/>
    </source>
</evidence>
<evidence type="ECO:0000313" key="10">
    <source>
        <dbReference type="Proteomes" id="UP000272025"/>
    </source>
</evidence>
<dbReference type="GO" id="GO:0036374">
    <property type="term" value="F:glutathione hydrolase activity"/>
    <property type="evidence" value="ECO:0007669"/>
    <property type="project" value="UniProtKB-UniRule"/>
</dbReference>
<evidence type="ECO:0000313" key="9">
    <source>
        <dbReference type="EMBL" id="ROT43586.1"/>
    </source>
</evidence>
<keyword evidence="8" id="KW-0378">Hydrolase</keyword>